<evidence type="ECO:0000256" key="1">
    <source>
        <dbReference type="SAM" id="MobiDB-lite"/>
    </source>
</evidence>
<sequence length="54" mass="6060">MHLHHINGRPSRYGFYHYPSSGSGEATTKSQLRQGLTGARSRVKLGKRRLVLVP</sequence>
<name>A0A161KK15_9SYNE</name>
<gene>
    <name evidence="2" type="ORF">FLM9_1527</name>
</gene>
<keyword evidence="3" id="KW-1185">Reference proteome</keyword>
<feature type="compositionally biased region" description="Polar residues" evidence="1">
    <location>
        <begin position="20"/>
        <end position="34"/>
    </location>
</feature>
<accession>A0A161KK15</accession>
<feature type="region of interest" description="Disordered" evidence="1">
    <location>
        <begin position="20"/>
        <end position="40"/>
    </location>
</feature>
<dbReference type="AlphaFoldDB" id="A0A161KK15"/>
<evidence type="ECO:0000313" key="2">
    <source>
        <dbReference type="EMBL" id="CZB22776.1"/>
    </source>
</evidence>
<reference evidence="3" key="1">
    <citation type="submission" date="2016-02" db="EMBL/GenBank/DDBJ databases">
        <authorList>
            <person name="liu f."/>
        </authorList>
    </citation>
    <scope>NUCLEOTIDE SEQUENCE [LARGE SCALE GENOMIC DNA]</scope>
</reference>
<dbReference type="EMBL" id="FITM01000161">
    <property type="protein sequence ID" value="CZB22776.1"/>
    <property type="molecule type" value="Genomic_DNA"/>
</dbReference>
<evidence type="ECO:0000313" key="3">
    <source>
        <dbReference type="Proteomes" id="UP000182631"/>
    </source>
</evidence>
<proteinExistence type="predicted"/>
<dbReference type="Proteomes" id="UP000182631">
    <property type="component" value="Unassembled WGS sequence"/>
</dbReference>
<organism evidence="2 3">
    <name type="scientific">Candidatus Synechococcus spongiarum</name>
    <dbReference type="NCBI Taxonomy" id="431041"/>
    <lineage>
        <taxon>Bacteria</taxon>
        <taxon>Bacillati</taxon>
        <taxon>Cyanobacteriota</taxon>
        <taxon>Cyanophyceae</taxon>
        <taxon>Synechococcales</taxon>
        <taxon>Synechococcaceae</taxon>
        <taxon>Synechococcus</taxon>
    </lineage>
</organism>
<protein>
    <submittedName>
        <fullName evidence="2">Uncharacterized protein</fullName>
    </submittedName>
</protein>